<dbReference type="InterPro" id="IPR025857">
    <property type="entry name" value="MacB_PCD"/>
</dbReference>
<feature type="domain" description="MacB-like periplasmic core" evidence="9">
    <location>
        <begin position="28"/>
        <end position="232"/>
    </location>
</feature>
<evidence type="ECO:0000313" key="11">
    <source>
        <dbReference type="Proteomes" id="UP001596072"/>
    </source>
</evidence>
<dbReference type="Pfam" id="PF12704">
    <property type="entry name" value="MacB_PCD"/>
    <property type="match status" value="1"/>
</dbReference>
<dbReference type="EMBL" id="JBHSNS010000002">
    <property type="protein sequence ID" value="MFC5728579.1"/>
    <property type="molecule type" value="Genomic_DNA"/>
</dbReference>
<evidence type="ECO:0000259" key="9">
    <source>
        <dbReference type="Pfam" id="PF12704"/>
    </source>
</evidence>
<gene>
    <name evidence="10" type="ORF">ACFPQB_06585</name>
</gene>
<feature type="domain" description="ABC3 transporter permease C-terminal" evidence="8">
    <location>
        <begin position="280"/>
        <end position="392"/>
    </location>
</feature>
<feature type="transmembrane region" description="Helical" evidence="7">
    <location>
        <begin position="278"/>
        <end position="301"/>
    </location>
</feature>
<keyword evidence="4 7" id="KW-1133">Transmembrane helix</keyword>
<dbReference type="InterPro" id="IPR003838">
    <property type="entry name" value="ABC3_permease_C"/>
</dbReference>
<evidence type="ECO:0000256" key="2">
    <source>
        <dbReference type="ARBA" id="ARBA00022475"/>
    </source>
</evidence>
<comment type="caution">
    <text evidence="10">The sequence shown here is derived from an EMBL/GenBank/DDBJ whole genome shotgun (WGS) entry which is preliminary data.</text>
</comment>
<dbReference type="InterPro" id="IPR050250">
    <property type="entry name" value="Macrolide_Exporter_MacB"/>
</dbReference>
<feature type="transmembrane region" description="Helical" evidence="7">
    <location>
        <begin position="362"/>
        <end position="382"/>
    </location>
</feature>
<evidence type="ECO:0000256" key="3">
    <source>
        <dbReference type="ARBA" id="ARBA00022692"/>
    </source>
</evidence>
<dbReference type="Proteomes" id="UP001596072">
    <property type="component" value="Unassembled WGS sequence"/>
</dbReference>
<keyword evidence="2" id="KW-1003">Cell membrane</keyword>
<dbReference type="RefSeq" id="WP_378526975.1">
    <property type="nucleotide sequence ID" value="NZ_JBHSNS010000002.1"/>
</dbReference>
<feature type="transmembrane region" description="Helical" evidence="7">
    <location>
        <begin position="29"/>
        <end position="48"/>
    </location>
</feature>
<keyword evidence="11" id="KW-1185">Reference proteome</keyword>
<comment type="similarity">
    <text evidence="6">Belongs to the ABC-4 integral membrane protein family.</text>
</comment>
<protein>
    <submittedName>
        <fullName evidence="10">ABC transporter permease</fullName>
    </submittedName>
</protein>
<dbReference type="Pfam" id="PF02687">
    <property type="entry name" value="FtsX"/>
    <property type="match status" value="1"/>
</dbReference>
<evidence type="ECO:0000313" key="10">
    <source>
        <dbReference type="EMBL" id="MFC5728579.1"/>
    </source>
</evidence>
<dbReference type="PANTHER" id="PTHR30572">
    <property type="entry name" value="MEMBRANE COMPONENT OF TRANSPORTER-RELATED"/>
    <property type="match status" value="1"/>
</dbReference>
<sequence>MSGARTRMAWTDRLRIGALGLSSRPARTALSALGIAIGITALVGVLGLSESSRADLNRQLDALGTNLLTVEPGQDFMGDDASLPDESVAMVGRMTTIRSAAAVRAVDATVRRTDRVPEAQTSGIATAAADLGLPEAVAARVRSGRWLDEATSEVPGVVLGATAARRLAIDDTAVARGVRVFIDGRWFAVVGVLDPVVLAPELDETALVGVGVAEALWGDDLPPTRIYARAAPDRVGDARDLLARTANPADASGVTVSRPSDALEAQAAADESLTTLTLGLGTVALLVGAVGIANTMVISVLERRREIGVRRALGATRVQIGSQFLTESVLLSLIGGLTGALLGVLGTVGYAQSQGWGVVVPWTPIGLGLSAACLIGTVVGLYPAARAASVPPTEALRSA</sequence>
<evidence type="ECO:0000259" key="8">
    <source>
        <dbReference type="Pfam" id="PF02687"/>
    </source>
</evidence>
<keyword evidence="3 7" id="KW-0812">Transmembrane</keyword>
<proteinExistence type="inferred from homology"/>
<evidence type="ECO:0000256" key="5">
    <source>
        <dbReference type="ARBA" id="ARBA00023136"/>
    </source>
</evidence>
<name>A0ABW0ZC54_9ACTN</name>
<organism evidence="10 11">
    <name type="scientific">Nocardioides vastitatis</name>
    <dbReference type="NCBI Taxonomy" id="2568655"/>
    <lineage>
        <taxon>Bacteria</taxon>
        <taxon>Bacillati</taxon>
        <taxon>Actinomycetota</taxon>
        <taxon>Actinomycetes</taxon>
        <taxon>Propionibacteriales</taxon>
        <taxon>Nocardioidaceae</taxon>
        <taxon>Nocardioides</taxon>
    </lineage>
</organism>
<evidence type="ECO:0000256" key="1">
    <source>
        <dbReference type="ARBA" id="ARBA00004651"/>
    </source>
</evidence>
<feature type="transmembrane region" description="Helical" evidence="7">
    <location>
        <begin position="329"/>
        <end position="350"/>
    </location>
</feature>
<evidence type="ECO:0000256" key="4">
    <source>
        <dbReference type="ARBA" id="ARBA00022989"/>
    </source>
</evidence>
<dbReference type="PANTHER" id="PTHR30572:SF4">
    <property type="entry name" value="ABC TRANSPORTER PERMEASE YTRF"/>
    <property type="match status" value="1"/>
</dbReference>
<evidence type="ECO:0000256" key="7">
    <source>
        <dbReference type="SAM" id="Phobius"/>
    </source>
</evidence>
<evidence type="ECO:0000256" key="6">
    <source>
        <dbReference type="ARBA" id="ARBA00038076"/>
    </source>
</evidence>
<keyword evidence="5 7" id="KW-0472">Membrane</keyword>
<accession>A0ABW0ZC54</accession>
<reference evidence="11" key="1">
    <citation type="journal article" date="2019" name="Int. J. Syst. Evol. Microbiol.">
        <title>The Global Catalogue of Microorganisms (GCM) 10K type strain sequencing project: providing services to taxonomists for standard genome sequencing and annotation.</title>
        <authorList>
            <consortium name="The Broad Institute Genomics Platform"/>
            <consortium name="The Broad Institute Genome Sequencing Center for Infectious Disease"/>
            <person name="Wu L."/>
            <person name="Ma J."/>
        </authorList>
    </citation>
    <scope>NUCLEOTIDE SEQUENCE [LARGE SCALE GENOMIC DNA]</scope>
    <source>
        <strain evidence="11">YIM 94188</strain>
    </source>
</reference>
<comment type="subcellular location">
    <subcellularLocation>
        <location evidence="1">Cell membrane</location>
        <topology evidence="1">Multi-pass membrane protein</topology>
    </subcellularLocation>
</comment>